<reference evidence="1 2" key="1">
    <citation type="submission" date="2020-08" db="EMBL/GenBank/DDBJ databases">
        <title>Genomic Encyclopedia of Type Strains, Phase IV (KMG-IV): sequencing the most valuable type-strain genomes for metagenomic binning, comparative biology and taxonomic classification.</title>
        <authorList>
            <person name="Goeker M."/>
        </authorList>
    </citation>
    <scope>NUCLEOTIDE SEQUENCE [LARGE SCALE GENOMIC DNA]</scope>
    <source>
        <strain evidence="1 2">DSM 45615</strain>
    </source>
</reference>
<evidence type="ECO:0000313" key="2">
    <source>
        <dbReference type="Proteomes" id="UP000578449"/>
    </source>
</evidence>
<sequence length="424" mass="46601">MSQLPEVHIEVAFSTGAVMGTALHLDDASRGLLDMGTLAGSDLWEDVSAYGRGVSTSRGSSRIEGPVIRYEAGRATIRLDNADRRFDPTNMSGPYVAAGRTQVTPMREVRIRATWAGVTYPVWRGFADSWDLEWDGPEWAETTVPCTDGFKVLGNRRRAAVAPVGAGEDSGARVNRILDSANWPELDRMVAAGDSTLQATTLEGDPLAELQLVADSEAGELYVDGSGHVTFRGRLALLQDERSNTPQGVFGDQDGELRYADKGLSISTDDATLYNEVRLTRVGGTEQVEQDLISQAEFQIRTFDRSDLLLETDAEVADYAAWILHVSHEPEVRFDSIRIKPLRDPDALFPQVLAREIGDRITIIRRPPGGGDPIERDCFIRGIAHEIGLDNWETTWSLQSAERMSFLTLDHPVLGVLDSNALAY</sequence>
<name>A0A840P3C1_9ACTN</name>
<proteinExistence type="predicted"/>
<keyword evidence="2" id="KW-1185">Reference proteome</keyword>
<dbReference type="RefSeq" id="WP_185047420.1">
    <property type="nucleotide sequence ID" value="NZ_BAABIX010000006.1"/>
</dbReference>
<dbReference type="EMBL" id="JACHGN010000001">
    <property type="protein sequence ID" value="MBB5130545.1"/>
    <property type="molecule type" value="Genomic_DNA"/>
</dbReference>
<protein>
    <submittedName>
        <fullName evidence="1">Uncharacterized protein</fullName>
    </submittedName>
</protein>
<dbReference type="AlphaFoldDB" id="A0A840P3C1"/>
<evidence type="ECO:0000313" key="1">
    <source>
        <dbReference type="EMBL" id="MBB5130545.1"/>
    </source>
</evidence>
<gene>
    <name evidence="1" type="ORF">HNP84_000233</name>
</gene>
<organism evidence="1 2">
    <name type="scientific">Thermocatellispora tengchongensis</name>
    <dbReference type="NCBI Taxonomy" id="1073253"/>
    <lineage>
        <taxon>Bacteria</taxon>
        <taxon>Bacillati</taxon>
        <taxon>Actinomycetota</taxon>
        <taxon>Actinomycetes</taxon>
        <taxon>Streptosporangiales</taxon>
        <taxon>Streptosporangiaceae</taxon>
        <taxon>Thermocatellispora</taxon>
    </lineage>
</organism>
<accession>A0A840P3C1</accession>
<comment type="caution">
    <text evidence="1">The sequence shown here is derived from an EMBL/GenBank/DDBJ whole genome shotgun (WGS) entry which is preliminary data.</text>
</comment>
<dbReference type="Proteomes" id="UP000578449">
    <property type="component" value="Unassembled WGS sequence"/>
</dbReference>